<dbReference type="RefSeq" id="WP_086314621.1">
    <property type="nucleotide sequence ID" value="NZ_CP147244.1"/>
</dbReference>
<gene>
    <name evidence="4" type="ORF">A5821_002204</name>
</gene>
<feature type="region of interest" description="Disordered" evidence="1">
    <location>
        <begin position="37"/>
        <end position="83"/>
    </location>
</feature>
<protein>
    <recommendedName>
        <fullName evidence="6">Gram-positive cocci surface proteins LPxTG domain-containing protein</fullName>
    </recommendedName>
</protein>
<name>A0AAQ3W984_9ENTE</name>
<keyword evidence="2" id="KW-1133">Transmembrane helix</keyword>
<evidence type="ECO:0000256" key="3">
    <source>
        <dbReference type="SAM" id="SignalP"/>
    </source>
</evidence>
<evidence type="ECO:0000256" key="2">
    <source>
        <dbReference type="SAM" id="Phobius"/>
    </source>
</evidence>
<dbReference type="EMBL" id="CP147244">
    <property type="protein sequence ID" value="WYK01078.1"/>
    <property type="molecule type" value="Genomic_DNA"/>
</dbReference>
<feature type="compositionally biased region" description="Basic and acidic residues" evidence="1">
    <location>
        <begin position="47"/>
        <end position="67"/>
    </location>
</feature>
<dbReference type="AlphaFoldDB" id="A0AAQ3W984"/>
<evidence type="ECO:0000313" key="4">
    <source>
        <dbReference type="EMBL" id="WYK01078.1"/>
    </source>
</evidence>
<keyword evidence="2" id="KW-0812">Transmembrane</keyword>
<reference evidence="4 5" key="2">
    <citation type="submission" date="2024-03" db="EMBL/GenBank/DDBJ databases">
        <title>The Genome Sequence of Enterococcus sp. DIV0205d.</title>
        <authorList>
            <consortium name="The Broad Institute Genomics Platform"/>
            <consortium name="The Broad Institute Microbial Omics Core"/>
            <consortium name="The Broad Institute Genomic Center for Infectious Diseases"/>
            <person name="Earl A."/>
            <person name="Manson A."/>
            <person name="Gilmore M."/>
            <person name="Schwartman J."/>
            <person name="Shea T."/>
            <person name="Abouelleil A."/>
            <person name="Cao P."/>
            <person name="Chapman S."/>
            <person name="Cusick C."/>
            <person name="Young S."/>
            <person name="Neafsey D."/>
            <person name="Nusbaum C."/>
            <person name="Birren B."/>
        </authorList>
    </citation>
    <scope>NUCLEOTIDE SEQUENCE [LARGE SCALE GENOMIC DNA]</scope>
    <source>
        <strain evidence="4 5">7F3_DIV0205</strain>
    </source>
</reference>
<dbReference type="NCBIfam" id="TIGR01167">
    <property type="entry name" value="LPXTG_anchor"/>
    <property type="match status" value="1"/>
</dbReference>
<feature type="chain" id="PRO_5042813025" description="Gram-positive cocci surface proteins LPxTG domain-containing protein" evidence="3">
    <location>
        <begin position="27"/>
        <end position="113"/>
    </location>
</feature>
<evidence type="ECO:0008006" key="6">
    <source>
        <dbReference type="Google" id="ProtNLM"/>
    </source>
</evidence>
<keyword evidence="5" id="KW-1185">Reference proteome</keyword>
<reference evidence="5" key="1">
    <citation type="submission" date="2017-05" db="EMBL/GenBank/DDBJ databases">
        <title>The Genome Sequence of EEnterococcus faecalis 9F2_4866.</title>
        <authorList>
            <consortium name="The Broad Institute Genomics Platform"/>
            <consortium name="The Broad Institute Genomic Center for Infectious Diseases"/>
            <person name="Earl A."/>
            <person name="Manson A."/>
            <person name="Schwartman J."/>
            <person name="Gilmore M."/>
            <person name="Abouelleil A."/>
            <person name="Cao P."/>
            <person name="Chapman S."/>
            <person name="Cusick C."/>
            <person name="Shea T."/>
            <person name="Young S."/>
            <person name="Neafsey D."/>
            <person name="Nusbaum C."/>
            <person name="Birren B."/>
        </authorList>
    </citation>
    <scope>NUCLEOTIDE SEQUENCE [LARGE SCALE GENOMIC DNA]</scope>
    <source>
        <strain evidence="5">7F3_DIV0205</strain>
    </source>
</reference>
<feature type="signal peptide" evidence="3">
    <location>
        <begin position="1"/>
        <end position="26"/>
    </location>
</feature>
<keyword evidence="2" id="KW-0472">Membrane</keyword>
<evidence type="ECO:0000313" key="5">
    <source>
        <dbReference type="Proteomes" id="UP000194948"/>
    </source>
</evidence>
<proteinExistence type="predicted"/>
<organism evidence="4 5">
    <name type="scientific">Candidatus Enterococcus palustris</name>
    <dbReference type="NCBI Taxonomy" id="1834189"/>
    <lineage>
        <taxon>Bacteria</taxon>
        <taxon>Bacillati</taxon>
        <taxon>Bacillota</taxon>
        <taxon>Bacilli</taxon>
        <taxon>Lactobacillales</taxon>
        <taxon>Enterococcaceae</taxon>
        <taxon>Enterococcus</taxon>
    </lineage>
</organism>
<dbReference type="Proteomes" id="UP000194948">
    <property type="component" value="Chromosome"/>
</dbReference>
<accession>A0AAQ3W984</accession>
<keyword evidence="3" id="KW-0732">Signal</keyword>
<sequence length="113" mass="12281">MKKLFYSICFSLFCFLLVGGPAVSLASGITSNGGINFTPASQEQTESSEREQQKSDVTTETKADSGVKESNQSKGIFPKTNTDNSHFNTYLGVGLLILCLLIGLARKQQLRNN</sequence>
<feature type="compositionally biased region" description="Polar residues" evidence="1">
    <location>
        <begin position="68"/>
        <end position="83"/>
    </location>
</feature>
<feature type="transmembrane region" description="Helical" evidence="2">
    <location>
        <begin position="87"/>
        <end position="105"/>
    </location>
</feature>
<evidence type="ECO:0000256" key="1">
    <source>
        <dbReference type="SAM" id="MobiDB-lite"/>
    </source>
</evidence>